<dbReference type="GO" id="GO:0016740">
    <property type="term" value="F:transferase activity"/>
    <property type="evidence" value="ECO:0007669"/>
    <property type="project" value="InterPro"/>
</dbReference>
<name>A0A6J7IU39_9ZZZZ</name>
<dbReference type="EMBL" id="CAFBNE010000009">
    <property type="protein sequence ID" value="CAB4934271.1"/>
    <property type="molecule type" value="Genomic_DNA"/>
</dbReference>
<dbReference type="PROSITE" id="PS52029">
    <property type="entry name" value="LD_TPASE"/>
    <property type="match status" value="1"/>
</dbReference>
<feature type="domain" description="L,D-TPase catalytic" evidence="1">
    <location>
        <begin position="59"/>
        <end position="254"/>
    </location>
</feature>
<accession>A0A6J7IU39</accession>
<proteinExistence type="predicted"/>
<evidence type="ECO:0000313" key="2">
    <source>
        <dbReference type="EMBL" id="CAB4934271.1"/>
    </source>
</evidence>
<gene>
    <name evidence="2" type="ORF">UFOPK3772_00465</name>
</gene>
<dbReference type="InterPro" id="IPR005490">
    <property type="entry name" value="LD_TPept_cat_dom"/>
</dbReference>
<sequence>MRTFRRAFIAVFDLRASATALVLALLFVFAPASAGAAPGGFDPSSLPGIGGSSQVIVVTATNARTSFARVSAYEKRADGTWSTVIDATPARLGYSGSIKASARRQGTGKTPIGTFPIVTTFGRLADPGTQMPYVRFDRNDAWTYNPRSPSTYNLFQTANRSWRSFGSYVEWLWRYGSQYNYVAVLDYNLPKGAVRTGADGIRRAENPANTSKGGGIFLHVTNGKPTAGCIAIPQAQMAKVMRWIDPAKQPVVIVTLD</sequence>
<evidence type="ECO:0000259" key="1">
    <source>
        <dbReference type="PROSITE" id="PS52029"/>
    </source>
</evidence>
<protein>
    <submittedName>
        <fullName evidence="2">Unannotated protein</fullName>
    </submittedName>
</protein>
<dbReference type="PANTHER" id="PTHR38589">
    <property type="entry name" value="BLR0621 PROTEIN"/>
    <property type="match status" value="1"/>
</dbReference>
<dbReference type="Pfam" id="PF03734">
    <property type="entry name" value="YkuD"/>
    <property type="match status" value="1"/>
</dbReference>
<organism evidence="2">
    <name type="scientific">freshwater metagenome</name>
    <dbReference type="NCBI Taxonomy" id="449393"/>
    <lineage>
        <taxon>unclassified sequences</taxon>
        <taxon>metagenomes</taxon>
        <taxon>ecological metagenomes</taxon>
    </lineage>
</organism>
<dbReference type="PANTHER" id="PTHR38589:SF1">
    <property type="entry name" value="BLR0621 PROTEIN"/>
    <property type="match status" value="1"/>
</dbReference>
<reference evidence="2" key="1">
    <citation type="submission" date="2020-05" db="EMBL/GenBank/DDBJ databases">
        <authorList>
            <person name="Chiriac C."/>
            <person name="Salcher M."/>
            <person name="Ghai R."/>
            <person name="Kavagutti S V."/>
        </authorList>
    </citation>
    <scope>NUCLEOTIDE SEQUENCE</scope>
</reference>
<dbReference type="AlphaFoldDB" id="A0A6J7IU39"/>
<dbReference type="CDD" id="cd16913">
    <property type="entry name" value="YkuD_like"/>
    <property type="match status" value="1"/>
</dbReference>